<comment type="function">
    <text evidence="3">Specifically acetylates 'Lys-40' in alpha-tubulin on the lumenal side of microtubules. Promotes microtubule destabilization and accelerates microtubule dynamics; this activity may be independent of acetylation activity. Acetylates alpha-tubulin with a slow enzymatic rate, due to a catalytic site that is not optimized for acetyl transfer. Enters the microtubule through each end and diffuses quickly throughout the lumen of microtubules. Acetylates only long/old microtubules because of its slow acetylation rate since it does not have time to act on dynamically unstable microtubules before the enzyme is released.</text>
</comment>
<organism evidence="5 6">
    <name type="scientific">Paramecium primaurelia</name>
    <dbReference type="NCBI Taxonomy" id="5886"/>
    <lineage>
        <taxon>Eukaryota</taxon>
        <taxon>Sar</taxon>
        <taxon>Alveolata</taxon>
        <taxon>Ciliophora</taxon>
        <taxon>Intramacronucleata</taxon>
        <taxon>Oligohymenophorea</taxon>
        <taxon>Peniculida</taxon>
        <taxon>Parameciidae</taxon>
        <taxon>Paramecium</taxon>
    </lineage>
</organism>
<dbReference type="Proteomes" id="UP000688137">
    <property type="component" value="Unassembled WGS sequence"/>
</dbReference>
<name>A0A8S1QDS1_PARPR</name>
<evidence type="ECO:0000259" key="4">
    <source>
        <dbReference type="PROSITE" id="PS51730"/>
    </source>
</evidence>
<dbReference type="EC" id="2.3.1.108" evidence="3"/>
<feature type="domain" description="N-acetyltransferase" evidence="4">
    <location>
        <begin position="1"/>
        <end position="172"/>
    </location>
</feature>
<dbReference type="CDD" id="cd04301">
    <property type="entry name" value="NAT_SF"/>
    <property type="match status" value="1"/>
</dbReference>
<accession>A0A8S1QDS1</accession>
<dbReference type="AlphaFoldDB" id="A0A8S1QDS1"/>
<proteinExistence type="inferred from homology"/>
<dbReference type="GO" id="GO:0005874">
    <property type="term" value="C:microtubule"/>
    <property type="evidence" value="ECO:0007669"/>
    <property type="project" value="InterPro"/>
</dbReference>
<sequence length="250" mass="29148">MQFQFPLQKALQTNQNGISVISAQNSRRNCYLDEVIDKMGEASAIAQQLKQIITTANKFYGSDQRIYMKADGKNCQGLLKVGKKNLFYRDYSGSIKELQPLCVLDFYVHESVQRMGVGKELFEEMLKNEQIKPEKLAYDRPSQKLIGFLNKHYHLNQYVPQNNNFVIFNQYFGQGNQSNVQGKSQKYSRNSQIDQLDIMMQQITQNKMNQQQLPQQKLGYQMNPPWAIDNNTNIYNNNINSQRTNFYKIN</sequence>
<dbReference type="EMBL" id="CAJJDM010000159">
    <property type="protein sequence ID" value="CAD8113284.1"/>
    <property type="molecule type" value="Genomic_DNA"/>
</dbReference>
<comment type="similarity">
    <text evidence="3">Belongs to the acetyltransferase ATAT1 family.</text>
</comment>
<keyword evidence="2 3" id="KW-0012">Acyltransferase</keyword>
<keyword evidence="1 3" id="KW-0808">Transferase</keyword>
<comment type="catalytic activity">
    <reaction evidence="3">
        <text>L-lysyl-[alpha-tubulin] + acetyl-CoA = N(6)-acetyl-L-lysyl-[alpha-tubulin] + CoA + H(+)</text>
        <dbReference type="Rhea" id="RHEA:15277"/>
        <dbReference type="Rhea" id="RHEA-COMP:11278"/>
        <dbReference type="Rhea" id="RHEA-COMP:11279"/>
        <dbReference type="ChEBI" id="CHEBI:15378"/>
        <dbReference type="ChEBI" id="CHEBI:29969"/>
        <dbReference type="ChEBI" id="CHEBI:57287"/>
        <dbReference type="ChEBI" id="CHEBI:57288"/>
        <dbReference type="ChEBI" id="CHEBI:61930"/>
        <dbReference type="EC" id="2.3.1.108"/>
    </reaction>
</comment>
<evidence type="ECO:0000313" key="6">
    <source>
        <dbReference type="Proteomes" id="UP000688137"/>
    </source>
</evidence>
<dbReference type="PROSITE" id="PS51730">
    <property type="entry name" value="GNAT_ATAT"/>
    <property type="match status" value="1"/>
</dbReference>
<dbReference type="InterPro" id="IPR007965">
    <property type="entry name" value="GNAT_ATAT"/>
</dbReference>
<evidence type="ECO:0000256" key="1">
    <source>
        <dbReference type="ARBA" id="ARBA00022679"/>
    </source>
</evidence>
<dbReference type="FunFam" id="3.40.630.30:FF:000216">
    <property type="entry name" value="Alpha-tubulin N-acetyltransferase"/>
    <property type="match status" value="1"/>
</dbReference>
<dbReference type="HAMAP" id="MF_03130">
    <property type="entry name" value="mec17"/>
    <property type="match status" value="1"/>
</dbReference>
<dbReference type="PANTHER" id="PTHR12327:SF0">
    <property type="entry name" value="ALPHA-TUBULIN N-ACETYLTRANSFERASE 1"/>
    <property type="match status" value="1"/>
</dbReference>
<feature type="binding site" evidence="3">
    <location>
        <begin position="106"/>
        <end position="119"/>
    </location>
    <ligand>
        <name>acetyl-CoA</name>
        <dbReference type="ChEBI" id="CHEBI:57288"/>
    </ligand>
</feature>
<reference evidence="5" key="1">
    <citation type="submission" date="2021-01" db="EMBL/GenBank/DDBJ databases">
        <authorList>
            <consortium name="Genoscope - CEA"/>
            <person name="William W."/>
        </authorList>
    </citation>
    <scope>NUCLEOTIDE SEQUENCE</scope>
</reference>
<evidence type="ECO:0000256" key="3">
    <source>
        <dbReference type="HAMAP-Rule" id="MF_03130"/>
    </source>
</evidence>
<evidence type="ECO:0000313" key="5">
    <source>
        <dbReference type="EMBL" id="CAD8113284.1"/>
    </source>
</evidence>
<dbReference type="GO" id="GO:0019799">
    <property type="term" value="F:tubulin N-acetyltransferase activity"/>
    <property type="evidence" value="ECO:0007669"/>
    <property type="project" value="UniProtKB-UniRule"/>
</dbReference>
<dbReference type="InterPro" id="IPR038746">
    <property type="entry name" value="Atat"/>
</dbReference>
<comment type="caution">
    <text evidence="5">The sequence shown here is derived from an EMBL/GenBank/DDBJ whole genome shotgun (WGS) entry which is preliminary data.</text>
</comment>
<protein>
    <recommendedName>
        <fullName evidence="3">Alpha-tubulin N-acetyltransferase</fullName>
        <shortName evidence="3">Alpha-TAT</shortName>
        <shortName evidence="3">TAT</shortName>
        <ecNumber evidence="3">2.3.1.108</ecNumber>
    </recommendedName>
    <alternativeName>
        <fullName evidence="3">Acetyltransferase mec-17 homolog</fullName>
    </alternativeName>
</protein>
<gene>
    <name evidence="5" type="ORF">PPRIM_AZ9-3.1.T1540136</name>
</gene>
<feature type="site" description="Crucial for catalytic activity" evidence="3">
    <location>
        <position position="47"/>
    </location>
</feature>
<feature type="binding site" evidence="3">
    <location>
        <begin position="142"/>
        <end position="151"/>
    </location>
    <ligand>
        <name>acetyl-CoA</name>
        <dbReference type="ChEBI" id="CHEBI:57288"/>
    </ligand>
</feature>
<dbReference type="Pfam" id="PF05301">
    <property type="entry name" value="Acetyltransf_16"/>
    <property type="match status" value="1"/>
</dbReference>
<dbReference type="PANTHER" id="PTHR12327">
    <property type="entry name" value="ALPHA-TUBULIN N-ACETYLTRANSFERASE 1"/>
    <property type="match status" value="1"/>
</dbReference>
<dbReference type="OMA" id="SRRNCYL"/>
<dbReference type="GO" id="GO:0070507">
    <property type="term" value="P:regulation of microtubule cytoskeleton organization"/>
    <property type="evidence" value="ECO:0007669"/>
    <property type="project" value="UniProtKB-UniRule"/>
</dbReference>
<keyword evidence="6" id="KW-1185">Reference proteome</keyword>
<evidence type="ECO:0000256" key="2">
    <source>
        <dbReference type="ARBA" id="ARBA00023315"/>
    </source>
</evidence>